<dbReference type="EMBL" id="JAWZYT010005065">
    <property type="protein sequence ID" value="KAK4291734.1"/>
    <property type="molecule type" value="Genomic_DNA"/>
</dbReference>
<dbReference type="Proteomes" id="UP001292094">
    <property type="component" value="Unassembled WGS sequence"/>
</dbReference>
<evidence type="ECO:0000313" key="2">
    <source>
        <dbReference type="Proteomes" id="UP001292094"/>
    </source>
</evidence>
<sequence length="67" mass="7251">MHVRRSEPLNQRWNSMIPLTSGNISYLLKTGIELGPGKNVASQGSTSFTQAAPSNLCLPLGLSHMQN</sequence>
<accession>A0AAE1NME1</accession>
<name>A0AAE1NME1_9EUCA</name>
<reference evidence="1" key="1">
    <citation type="submission" date="2023-11" db="EMBL/GenBank/DDBJ databases">
        <title>Genome assemblies of two species of porcelain crab, Petrolisthes cinctipes and Petrolisthes manimaculis (Anomura: Porcellanidae).</title>
        <authorList>
            <person name="Angst P."/>
        </authorList>
    </citation>
    <scope>NUCLEOTIDE SEQUENCE</scope>
    <source>
        <strain evidence="1">PB745_02</strain>
        <tissue evidence="1">Gill</tissue>
    </source>
</reference>
<organism evidence="1 2">
    <name type="scientific">Petrolisthes manimaculis</name>
    <dbReference type="NCBI Taxonomy" id="1843537"/>
    <lineage>
        <taxon>Eukaryota</taxon>
        <taxon>Metazoa</taxon>
        <taxon>Ecdysozoa</taxon>
        <taxon>Arthropoda</taxon>
        <taxon>Crustacea</taxon>
        <taxon>Multicrustacea</taxon>
        <taxon>Malacostraca</taxon>
        <taxon>Eumalacostraca</taxon>
        <taxon>Eucarida</taxon>
        <taxon>Decapoda</taxon>
        <taxon>Pleocyemata</taxon>
        <taxon>Anomura</taxon>
        <taxon>Galatheoidea</taxon>
        <taxon>Porcellanidae</taxon>
        <taxon>Petrolisthes</taxon>
    </lineage>
</organism>
<dbReference type="AlphaFoldDB" id="A0AAE1NME1"/>
<keyword evidence="2" id="KW-1185">Reference proteome</keyword>
<protein>
    <submittedName>
        <fullName evidence="1">Uncharacterized protein</fullName>
    </submittedName>
</protein>
<comment type="caution">
    <text evidence="1">The sequence shown here is derived from an EMBL/GenBank/DDBJ whole genome shotgun (WGS) entry which is preliminary data.</text>
</comment>
<evidence type="ECO:0000313" key="1">
    <source>
        <dbReference type="EMBL" id="KAK4291734.1"/>
    </source>
</evidence>
<gene>
    <name evidence="1" type="ORF">Pmani_035456</name>
</gene>
<proteinExistence type="predicted"/>